<proteinExistence type="predicted"/>
<reference evidence="1 2" key="1">
    <citation type="submission" date="2024-06" db="EMBL/GenBank/DDBJ databases">
        <authorList>
            <person name="Kim D.-U."/>
        </authorList>
    </citation>
    <scope>NUCLEOTIDE SEQUENCE [LARGE SCALE GENOMIC DNA]</scope>
    <source>
        <strain evidence="1 2">KACC15460</strain>
    </source>
</reference>
<accession>A0ABV2DBT5</accession>
<organism evidence="1 2">
    <name type="scientific">Mesorhizobium shangrilense</name>
    <dbReference type="NCBI Taxonomy" id="460060"/>
    <lineage>
        <taxon>Bacteria</taxon>
        <taxon>Pseudomonadati</taxon>
        <taxon>Pseudomonadota</taxon>
        <taxon>Alphaproteobacteria</taxon>
        <taxon>Hyphomicrobiales</taxon>
        <taxon>Phyllobacteriaceae</taxon>
        <taxon>Mesorhizobium</taxon>
    </lineage>
</organism>
<keyword evidence="2" id="KW-1185">Reference proteome</keyword>
<gene>
    <name evidence="1" type="ORF">ABVQ20_11080</name>
</gene>
<sequence>MTLAKSGENDRTALRDIPEVESQIDLENLDFKEQYCAIKLRIGAANAAFAGRFINLSGRLRRLAESVRQADASVC</sequence>
<comment type="caution">
    <text evidence="1">The sequence shown here is derived from an EMBL/GenBank/DDBJ whole genome shotgun (WGS) entry which is preliminary data.</text>
</comment>
<dbReference type="Proteomes" id="UP001548832">
    <property type="component" value="Unassembled WGS sequence"/>
</dbReference>
<protein>
    <submittedName>
        <fullName evidence="1">Uncharacterized protein</fullName>
    </submittedName>
</protein>
<name>A0ABV2DBT5_9HYPH</name>
<evidence type="ECO:0000313" key="1">
    <source>
        <dbReference type="EMBL" id="MET2827517.1"/>
    </source>
</evidence>
<dbReference type="RefSeq" id="WP_354459535.1">
    <property type="nucleotide sequence ID" value="NZ_JBEWSZ010000001.1"/>
</dbReference>
<dbReference type="EMBL" id="JBEWSZ010000001">
    <property type="protein sequence ID" value="MET2827517.1"/>
    <property type="molecule type" value="Genomic_DNA"/>
</dbReference>
<evidence type="ECO:0000313" key="2">
    <source>
        <dbReference type="Proteomes" id="UP001548832"/>
    </source>
</evidence>